<evidence type="ECO:0000256" key="5">
    <source>
        <dbReference type="ARBA" id="ARBA00023010"/>
    </source>
</evidence>
<keyword evidence="6" id="KW-0906">Nuclear pore complex</keyword>
<keyword evidence="10" id="KW-1185">Reference proteome</keyword>
<dbReference type="PANTHER" id="PTHR13257:SF0">
    <property type="entry name" value="NUCLEAR PORE COMPLEX PROTEIN NUP88"/>
    <property type="match status" value="1"/>
</dbReference>
<keyword evidence="8" id="KW-0175">Coiled coil</keyword>
<comment type="subcellular location">
    <subcellularLocation>
        <location evidence="1">Nucleus</location>
        <location evidence="1">Nuclear pore complex</location>
    </subcellularLocation>
</comment>
<sequence>MTVVMTPPEDAPASDNWALRADLELCGAVPPPSFAGLAPASRQTFDVSDRGVCVLLSDRHELFLLPFFQSPSRRSKPPVAADGADADADADAPVRLLHLELDPALSDAELRAVQCVQLNSTATSVLLRARDWLKVVRLPAEALQLLGLAPSPAEAAALASSSRRRAAPSAKPSAVPFVVRFADGASKCVHASASASRRQLETQAQRLVPAGAAHRVTSVSREVFCSAVRPIGFMTLVRHAAWHPLSDHHVVALSDADELLVFNLQQDAAKPEQRHLLNVWSPPPAAGERVPASVAGAGRTAVSFCFGASASPPSMRLLWDVCTCYVLHHSGAVYALCPVVPYDVRVPAALLETLKSDVDARLAMHKMQLDAQATVASSSSAPSSGAVASVVAELKSQRYWLQEAWAPVADSDAPGPSGGALFYRHVRPHVSGISAESWPVAMQGPVKCSPNSAVEKHLRTAATSVLAVPYALRVDADKARAKPNKRADTQLSTQPFLLRAFSSGHVELLLLDEPVRPRWRPDAKTPRGPGHALDALLLECLHLGFERDLESVDPHDVKPDDGQRPRVLLERDASDPRLVYCLHPTGVHAVNVSWVFSLAAGKRFPALPSSSVRHIFSLSPAALDADAAVIGARVVKNVHFGHLLLLRLSTGSIDVVNVSAASSELIKSVLLGRRESTESPAAASSLPETLASVAASRAASASSASASASASTGVRPFGDLVIEKLEPLPARGTRIAITGSGRALRDVDDAMLAFVLERVKLLQEDVEYVDTMDELIKDRVRLHGELVQSQQERAAAVKRSVEQATQALEALQRKVAQALQAQQNLRKRAAAVMQAVKENQPMLSRAERAFQDELQQLAVEVRRMKPRVAQLTVAGQRAVRQLEHSSGAAATDARALPEDKQQMCWDVLRAETQLLEDARAMIEEMNAALQLPRDK</sequence>
<evidence type="ECO:0000256" key="3">
    <source>
        <dbReference type="ARBA" id="ARBA00022816"/>
    </source>
</evidence>
<keyword evidence="7" id="KW-0539">Nucleus</keyword>
<dbReference type="GO" id="GO:0000056">
    <property type="term" value="P:ribosomal small subunit export from nucleus"/>
    <property type="evidence" value="ECO:0007669"/>
    <property type="project" value="InterPro"/>
</dbReference>
<dbReference type="GO" id="GO:0017056">
    <property type="term" value="F:structural constituent of nuclear pore"/>
    <property type="evidence" value="ECO:0007669"/>
    <property type="project" value="InterPro"/>
</dbReference>
<keyword evidence="5" id="KW-0811">Translocation</keyword>
<gene>
    <name evidence="9" type="ORF">P43SY_008248</name>
</gene>
<reference evidence="9" key="1">
    <citation type="submission" date="2021-12" db="EMBL/GenBank/DDBJ databases">
        <title>Prjna785345.</title>
        <authorList>
            <person name="Rujirawat T."/>
            <person name="Krajaejun T."/>
        </authorList>
    </citation>
    <scope>NUCLEOTIDE SEQUENCE</scope>
    <source>
        <strain evidence="9">Pi057C3</strain>
    </source>
</reference>
<dbReference type="InterPro" id="IPR019321">
    <property type="entry name" value="Nucleoporin_Nup88"/>
</dbReference>
<proteinExistence type="predicted"/>
<accession>A0AAD5LIM5</accession>
<keyword evidence="2" id="KW-0813">Transport</keyword>
<dbReference type="AlphaFoldDB" id="A0AAD5LIM5"/>
<evidence type="ECO:0008006" key="11">
    <source>
        <dbReference type="Google" id="ProtNLM"/>
    </source>
</evidence>
<evidence type="ECO:0000256" key="1">
    <source>
        <dbReference type="ARBA" id="ARBA00004567"/>
    </source>
</evidence>
<evidence type="ECO:0000256" key="8">
    <source>
        <dbReference type="SAM" id="Coils"/>
    </source>
</evidence>
<dbReference type="GO" id="GO:0005643">
    <property type="term" value="C:nuclear pore"/>
    <property type="evidence" value="ECO:0007669"/>
    <property type="project" value="UniProtKB-SubCell"/>
</dbReference>
<dbReference type="Proteomes" id="UP001209570">
    <property type="component" value="Unassembled WGS sequence"/>
</dbReference>
<evidence type="ECO:0000256" key="2">
    <source>
        <dbReference type="ARBA" id="ARBA00022448"/>
    </source>
</evidence>
<name>A0AAD5LIM5_PYTIN</name>
<dbReference type="PANTHER" id="PTHR13257">
    <property type="entry name" value="NUCLEOPORIN NUP84-RELATED"/>
    <property type="match status" value="1"/>
</dbReference>
<evidence type="ECO:0000256" key="6">
    <source>
        <dbReference type="ARBA" id="ARBA00023132"/>
    </source>
</evidence>
<protein>
    <recommendedName>
        <fullName evidence="11">Nuclear pore complex protein Nup88</fullName>
    </recommendedName>
</protein>
<dbReference type="InterPro" id="IPR037700">
    <property type="entry name" value="NUP88/NUP82"/>
</dbReference>
<keyword evidence="4" id="KW-0653">Protein transport</keyword>
<dbReference type="Pfam" id="PF10168">
    <property type="entry name" value="Nup88"/>
    <property type="match status" value="1"/>
</dbReference>
<evidence type="ECO:0000256" key="7">
    <source>
        <dbReference type="ARBA" id="ARBA00023242"/>
    </source>
</evidence>
<evidence type="ECO:0000313" key="9">
    <source>
        <dbReference type="EMBL" id="KAJ0402256.1"/>
    </source>
</evidence>
<keyword evidence="3" id="KW-0509">mRNA transport</keyword>
<feature type="coiled-coil region" evidence="8">
    <location>
        <begin position="787"/>
        <end position="828"/>
    </location>
</feature>
<dbReference type="GO" id="GO:0006606">
    <property type="term" value="P:protein import into nucleus"/>
    <property type="evidence" value="ECO:0007669"/>
    <property type="project" value="TreeGrafter"/>
</dbReference>
<dbReference type="GO" id="GO:0000055">
    <property type="term" value="P:ribosomal large subunit export from nucleus"/>
    <property type="evidence" value="ECO:0007669"/>
    <property type="project" value="InterPro"/>
</dbReference>
<dbReference type="GO" id="GO:0006406">
    <property type="term" value="P:mRNA export from nucleus"/>
    <property type="evidence" value="ECO:0007669"/>
    <property type="project" value="TreeGrafter"/>
</dbReference>
<evidence type="ECO:0000313" key="10">
    <source>
        <dbReference type="Proteomes" id="UP001209570"/>
    </source>
</evidence>
<dbReference type="EMBL" id="JAKCXM010000107">
    <property type="protein sequence ID" value="KAJ0402256.1"/>
    <property type="molecule type" value="Genomic_DNA"/>
</dbReference>
<evidence type="ECO:0000256" key="4">
    <source>
        <dbReference type="ARBA" id="ARBA00022927"/>
    </source>
</evidence>
<organism evidence="9 10">
    <name type="scientific">Pythium insidiosum</name>
    <name type="common">Pythiosis disease agent</name>
    <dbReference type="NCBI Taxonomy" id="114742"/>
    <lineage>
        <taxon>Eukaryota</taxon>
        <taxon>Sar</taxon>
        <taxon>Stramenopiles</taxon>
        <taxon>Oomycota</taxon>
        <taxon>Peronosporomycetes</taxon>
        <taxon>Pythiales</taxon>
        <taxon>Pythiaceae</taxon>
        <taxon>Pythium</taxon>
    </lineage>
</organism>
<comment type="caution">
    <text evidence="9">The sequence shown here is derived from an EMBL/GenBank/DDBJ whole genome shotgun (WGS) entry which is preliminary data.</text>
</comment>